<dbReference type="PANTHER" id="PTHR13367">
    <property type="entry name" value="UBIQUITIN THIOESTERASE"/>
    <property type="match status" value="1"/>
</dbReference>
<comment type="caution">
    <text evidence="12">The sequence shown here is derived from an EMBL/GenBank/DDBJ whole genome shotgun (WGS) entry which is preliminary data.</text>
</comment>
<feature type="compositionally biased region" description="Polar residues" evidence="10">
    <location>
        <begin position="758"/>
        <end position="767"/>
    </location>
</feature>
<dbReference type="Proteomes" id="UP001178507">
    <property type="component" value="Unassembled WGS sequence"/>
</dbReference>
<dbReference type="GO" id="GO:0004843">
    <property type="term" value="F:cysteine-type deubiquitinase activity"/>
    <property type="evidence" value="ECO:0007669"/>
    <property type="project" value="UniProtKB-EC"/>
</dbReference>
<evidence type="ECO:0000313" key="13">
    <source>
        <dbReference type="Proteomes" id="UP001178507"/>
    </source>
</evidence>
<dbReference type="GO" id="GO:0071947">
    <property type="term" value="P:protein deubiquitination involved in ubiquitin-dependent protein catabolic process"/>
    <property type="evidence" value="ECO:0007669"/>
    <property type="project" value="TreeGrafter"/>
</dbReference>
<comment type="catalytic activity">
    <reaction evidence="1">
        <text>Thiol-dependent hydrolysis of ester, thioester, amide, peptide and isopeptide bonds formed by the C-terminal Gly of ubiquitin (a 76-residue protein attached to proteins as an intracellular targeting signal).</text>
        <dbReference type="EC" id="3.4.19.12"/>
    </reaction>
</comment>
<evidence type="ECO:0000256" key="1">
    <source>
        <dbReference type="ARBA" id="ARBA00000707"/>
    </source>
</evidence>
<keyword evidence="4" id="KW-0479">Metal-binding</keyword>
<feature type="region of interest" description="Disordered" evidence="10">
    <location>
        <begin position="712"/>
        <end position="767"/>
    </location>
</feature>
<proteinExistence type="predicted"/>
<dbReference type="GO" id="GO:0008270">
    <property type="term" value="F:zinc ion binding"/>
    <property type="evidence" value="ECO:0007669"/>
    <property type="project" value="UniProtKB-KW"/>
</dbReference>
<evidence type="ECO:0000256" key="8">
    <source>
        <dbReference type="ARBA" id="ARBA00022807"/>
    </source>
</evidence>
<dbReference type="SMART" id="SM00547">
    <property type="entry name" value="ZnF_RBZ"/>
    <property type="match status" value="2"/>
</dbReference>
<evidence type="ECO:0000256" key="7">
    <source>
        <dbReference type="ARBA" id="ARBA00022801"/>
    </source>
</evidence>
<keyword evidence="5" id="KW-0863">Zinc-finger</keyword>
<dbReference type="PROSITE" id="PS01358">
    <property type="entry name" value="ZF_RANBP2_1"/>
    <property type="match status" value="1"/>
</dbReference>
<evidence type="ECO:0000256" key="10">
    <source>
        <dbReference type="SAM" id="MobiDB-lite"/>
    </source>
</evidence>
<sequence length="1187" mass="133613">MVIMDEVDVLLHPLKSELNFPIGFRDPIDLSGHRWNLPIHIIEGLFAEQKSDDGDTVEADMASDPQHPGHQILQRLQQALRHGFQCRALQRTPHAVLLDNNFYQKTLKLPFAQWVLLWLKKNFVGKCTVAEEVLLEVLTCEQHLGYKEVLEAGLTPFSLKLLLLASSWLRAVLPHVLSKIDRVSYGLLRQQQLQEADEKTPFSRLVMAVPFVGKDVPSRSSEFAHPDVAIGLTILAYRYEGLRLRDTRSIVAQLKQDCSRQMGPRDTRPAHLLFESWVREPIRSAPGSPRHKMRRLDCQNILPLSLFQPTDPKQMGRLHQQVQSSSCVAHFWLRQHVFPVTMNFHPVKISAAGHELGSALLFGYRLGFSGTPSNLLPEDLGECFYEPGSDGQVTAVLTDPAVTTAEVCPADWSPGQLLERVASGAFHALIDTGALITNMDNEQVARELLAKLPAASFDGVVFLDQSDRKMILVRSSAGFRAVSLVTSGVVPERRFAFFDQVHTTGMDILTAPCAKAVLTVGKDMNFRDYAQGAFRMRKVGKGQTIHLCVIPEVQVRIGEDLAEKCRNQLILDVPSWLLLNSCRSESLQSLKLLSQELSNGWRKQALQHLCADCSANGKMPTAERMRRFEGPQAAALKACLGPFQDRISFAVDDKILPPRSYREVLQDQCDEHVQFCSSERDRKRQHDLLERIERESKVSEAQEMQQGFTAEVVHEQEAEQQQEQEEEQEEEQESAFTRDDEQPNPWASKILMEPPEEPTSQGCQGSQDRPFYRLRSFRARPEQPLLPVDSSLWLSDNFFRPSWVGLGERRLKTCHVVLEWHPELCQDRQKRGLQLRMRRFFVEEAAAGGTPTEAAMRALARAKDSLQNDPLSEAEMAGDPSEASNAPRYVVVVTLAEAETLRFQLRHSLARAGLALRGCQGRLLEASAGFVPSEQLSSRLALVRLFNSEMFFEDKELALLEAELREVPLHLRQTWFEELLRLRRQRARLLWLDTPVAKLFTPQEQWKDLRSRCLLESMRRALLSFRGALEDLEALLQPHSPDALRGRLLRIANFSASDVQDAVNLLPVGADGLIAAHTLDEALQASAALGAQREKRGLQAAKRAQADAEQLERAQRVWSCQNCSFMNSALSSTCAICDFGWTGQRECPSDKWACTASTGGCTFFNPKSLFYCEVCGRGRPDLASMAF</sequence>
<keyword evidence="9" id="KW-0862">Zinc</keyword>
<dbReference type="GO" id="GO:0005634">
    <property type="term" value="C:nucleus"/>
    <property type="evidence" value="ECO:0007669"/>
    <property type="project" value="TreeGrafter"/>
</dbReference>
<dbReference type="InterPro" id="IPR001876">
    <property type="entry name" value="Znf_RanBP2"/>
</dbReference>
<evidence type="ECO:0000313" key="12">
    <source>
        <dbReference type="EMBL" id="CAJ1379167.1"/>
    </source>
</evidence>
<organism evidence="12 13">
    <name type="scientific">Effrenium voratum</name>
    <dbReference type="NCBI Taxonomy" id="2562239"/>
    <lineage>
        <taxon>Eukaryota</taxon>
        <taxon>Sar</taxon>
        <taxon>Alveolata</taxon>
        <taxon>Dinophyceae</taxon>
        <taxon>Suessiales</taxon>
        <taxon>Symbiodiniaceae</taxon>
        <taxon>Effrenium</taxon>
    </lineage>
</organism>
<evidence type="ECO:0000256" key="6">
    <source>
        <dbReference type="ARBA" id="ARBA00022786"/>
    </source>
</evidence>
<protein>
    <recommendedName>
        <fullName evidence="2">ubiquitinyl hydrolase 1</fullName>
        <ecNumber evidence="2">3.4.19.12</ecNumber>
    </recommendedName>
</protein>
<gene>
    <name evidence="12" type="ORF">EVOR1521_LOCUS7492</name>
</gene>
<dbReference type="GO" id="GO:0005737">
    <property type="term" value="C:cytoplasm"/>
    <property type="evidence" value="ECO:0007669"/>
    <property type="project" value="TreeGrafter"/>
</dbReference>
<dbReference type="EMBL" id="CAUJNA010000602">
    <property type="protein sequence ID" value="CAJ1379167.1"/>
    <property type="molecule type" value="Genomic_DNA"/>
</dbReference>
<keyword evidence="3" id="KW-0645">Protease</keyword>
<keyword evidence="13" id="KW-1185">Reference proteome</keyword>
<evidence type="ECO:0000256" key="5">
    <source>
        <dbReference type="ARBA" id="ARBA00022771"/>
    </source>
</evidence>
<dbReference type="InterPro" id="IPR022105">
    <property type="entry name" value="DUF3645"/>
</dbReference>
<keyword evidence="7" id="KW-0378">Hydrolase</keyword>
<evidence type="ECO:0000256" key="4">
    <source>
        <dbReference type="ARBA" id="ARBA00022723"/>
    </source>
</evidence>
<evidence type="ECO:0000256" key="2">
    <source>
        <dbReference type="ARBA" id="ARBA00012759"/>
    </source>
</evidence>
<keyword evidence="6" id="KW-0833">Ubl conjugation pathway</keyword>
<name>A0AA36I175_9DINO</name>
<feature type="domain" description="RanBP2-type" evidence="11">
    <location>
        <begin position="1118"/>
        <end position="1137"/>
    </location>
</feature>
<accession>A0AA36I175</accession>
<evidence type="ECO:0000256" key="3">
    <source>
        <dbReference type="ARBA" id="ARBA00022670"/>
    </source>
</evidence>
<keyword evidence="8" id="KW-0788">Thiol protease</keyword>
<evidence type="ECO:0000259" key="11">
    <source>
        <dbReference type="PROSITE" id="PS01358"/>
    </source>
</evidence>
<dbReference type="AlphaFoldDB" id="A0AA36I175"/>
<evidence type="ECO:0000256" key="9">
    <source>
        <dbReference type="ARBA" id="ARBA00022833"/>
    </source>
</evidence>
<feature type="compositionally biased region" description="Acidic residues" evidence="10">
    <location>
        <begin position="718"/>
        <end position="733"/>
    </location>
</feature>
<dbReference type="InterPro" id="IPR051346">
    <property type="entry name" value="OTU_Deubiquitinase"/>
</dbReference>
<dbReference type="EC" id="3.4.19.12" evidence="2"/>
<dbReference type="Pfam" id="PF12359">
    <property type="entry name" value="DUF3645"/>
    <property type="match status" value="1"/>
</dbReference>
<dbReference type="GO" id="GO:0070530">
    <property type="term" value="F:K63-linked polyubiquitin modification-dependent protein binding"/>
    <property type="evidence" value="ECO:0007669"/>
    <property type="project" value="TreeGrafter"/>
</dbReference>
<dbReference type="PANTHER" id="PTHR13367:SF28">
    <property type="entry name" value="UBIQUITIN THIOESTERASE ZRANB1"/>
    <property type="match status" value="1"/>
</dbReference>
<reference evidence="12" key="1">
    <citation type="submission" date="2023-08" db="EMBL/GenBank/DDBJ databases">
        <authorList>
            <person name="Chen Y."/>
            <person name="Shah S."/>
            <person name="Dougan E. K."/>
            <person name="Thang M."/>
            <person name="Chan C."/>
        </authorList>
    </citation>
    <scope>NUCLEOTIDE SEQUENCE</scope>
</reference>